<keyword evidence="1" id="KW-0863">Zinc-finger</keyword>
<sequence>MAVLLSISNLDTLMAIHLEAQVAICLLCHSAIGLNTVDSHYLKKHRIPAYMRRQLFKFGVDNNASKNTVGDNIQPLPDGRTYCKHLPTFDGFSCSLCPFKTINRSTIRMHQRHTHNKEPLCFGLLYEPAILQRWYQLPRALWWKVTNHNPELPDPKTCEMRSSMALQHPKPNQIRLDPLPIQSVTVPDHASSSTFQQEEQKRRALVQTQLSTQCLITEQMSSWQKKTQWNIFFHGRPIDIIYRTAYIKRKSFRGDYVLGTWKGLEIISTEAVEHHLNFLMEAVDGTLERCLQTLNATP</sequence>
<dbReference type="AlphaFoldDB" id="A0A9P8IES2"/>
<dbReference type="GO" id="GO:0008270">
    <property type="term" value="F:zinc ion binding"/>
    <property type="evidence" value="ECO:0007669"/>
    <property type="project" value="UniProtKB-KW"/>
</dbReference>
<comment type="caution">
    <text evidence="3">The sequence shown here is derived from an EMBL/GenBank/DDBJ whole genome shotgun (WGS) entry which is preliminary data.</text>
</comment>
<dbReference type="EMBL" id="JAGHQM010002668">
    <property type="protein sequence ID" value="KAH0548284.1"/>
    <property type="molecule type" value="Genomic_DNA"/>
</dbReference>
<gene>
    <name evidence="3" type="ORF">GP486_008014</name>
</gene>
<reference evidence="3" key="1">
    <citation type="submission" date="2021-03" db="EMBL/GenBank/DDBJ databases">
        <title>Comparative genomics and phylogenomic investigation of the class Geoglossomycetes provide insights into ecological specialization and systematics.</title>
        <authorList>
            <person name="Melie T."/>
            <person name="Pirro S."/>
            <person name="Miller A.N."/>
            <person name="Quandt A."/>
        </authorList>
    </citation>
    <scope>NUCLEOTIDE SEQUENCE</scope>
    <source>
        <strain evidence="3">CAQ_001_2017</strain>
    </source>
</reference>
<feature type="domain" description="C2H2-type" evidence="2">
    <location>
        <begin position="92"/>
        <end position="120"/>
    </location>
</feature>
<dbReference type="InterPro" id="IPR022698">
    <property type="entry name" value="OrsD"/>
</dbReference>
<protein>
    <recommendedName>
        <fullName evidence="2">C2H2-type domain-containing protein</fullName>
    </recommendedName>
</protein>
<accession>A0A9P8IES2</accession>
<evidence type="ECO:0000256" key="1">
    <source>
        <dbReference type="PROSITE-ProRule" id="PRU00042"/>
    </source>
</evidence>
<keyword evidence="1" id="KW-0479">Metal-binding</keyword>
<keyword evidence="1" id="KW-0862">Zinc</keyword>
<evidence type="ECO:0000259" key="2">
    <source>
        <dbReference type="PROSITE" id="PS50157"/>
    </source>
</evidence>
<evidence type="ECO:0000313" key="4">
    <source>
        <dbReference type="Proteomes" id="UP000750711"/>
    </source>
</evidence>
<keyword evidence="4" id="KW-1185">Reference proteome</keyword>
<dbReference type="Proteomes" id="UP000750711">
    <property type="component" value="Unassembled WGS sequence"/>
</dbReference>
<dbReference type="Pfam" id="PF12013">
    <property type="entry name" value="OrsD"/>
    <property type="match status" value="1"/>
</dbReference>
<name>A0A9P8IES2_9PEZI</name>
<dbReference type="InterPro" id="IPR013087">
    <property type="entry name" value="Znf_C2H2_type"/>
</dbReference>
<evidence type="ECO:0000313" key="3">
    <source>
        <dbReference type="EMBL" id="KAH0548284.1"/>
    </source>
</evidence>
<proteinExistence type="predicted"/>
<dbReference type="PROSITE" id="PS50157">
    <property type="entry name" value="ZINC_FINGER_C2H2_2"/>
    <property type="match status" value="1"/>
</dbReference>
<organism evidence="3 4">
    <name type="scientific">Trichoglossum hirsutum</name>
    <dbReference type="NCBI Taxonomy" id="265104"/>
    <lineage>
        <taxon>Eukaryota</taxon>
        <taxon>Fungi</taxon>
        <taxon>Dikarya</taxon>
        <taxon>Ascomycota</taxon>
        <taxon>Pezizomycotina</taxon>
        <taxon>Geoglossomycetes</taxon>
        <taxon>Geoglossales</taxon>
        <taxon>Geoglossaceae</taxon>
        <taxon>Trichoglossum</taxon>
    </lineage>
</organism>